<feature type="region of interest" description="Disordered" evidence="7">
    <location>
        <begin position="755"/>
        <end position="792"/>
    </location>
</feature>
<evidence type="ECO:0000313" key="11">
    <source>
        <dbReference type="Proteomes" id="UP001445335"/>
    </source>
</evidence>
<feature type="transmembrane region" description="Helical" evidence="8">
    <location>
        <begin position="187"/>
        <end position="208"/>
    </location>
</feature>
<reference evidence="10 11" key="1">
    <citation type="journal article" date="2024" name="Nat. Commun.">
        <title>Phylogenomics reveals the evolutionary origins of lichenization in chlorophyte algae.</title>
        <authorList>
            <person name="Puginier C."/>
            <person name="Libourel C."/>
            <person name="Otte J."/>
            <person name="Skaloud P."/>
            <person name="Haon M."/>
            <person name="Grisel S."/>
            <person name="Petersen M."/>
            <person name="Berrin J.G."/>
            <person name="Delaux P.M."/>
            <person name="Dal Grande F."/>
            <person name="Keller J."/>
        </authorList>
    </citation>
    <scope>NUCLEOTIDE SEQUENCE [LARGE SCALE GENOMIC DNA]</scope>
    <source>
        <strain evidence="10 11">SAG 245.80</strain>
    </source>
</reference>
<feature type="region of interest" description="Disordered" evidence="7">
    <location>
        <begin position="608"/>
        <end position="651"/>
    </location>
</feature>
<evidence type="ECO:0000256" key="2">
    <source>
        <dbReference type="ARBA" id="ARBA00004430"/>
    </source>
</evidence>
<keyword evidence="11" id="KW-1185">Reference proteome</keyword>
<feature type="transmembrane region" description="Helical" evidence="8">
    <location>
        <begin position="101"/>
        <end position="126"/>
    </location>
</feature>
<dbReference type="AlphaFoldDB" id="A0AAW1SIL4"/>
<keyword evidence="6 8" id="KW-0472">Membrane</keyword>
<proteinExistence type="predicted"/>
<evidence type="ECO:0000256" key="5">
    <source>
        <dbReference type="ARBA" id="ARBA00022989"/>
    </source>
</evidence>
<feature type="compositionally biased region" description="Polar residues" evidence="7">
    <location>
        <begin position="817"/>
        <end position="828"/>
    </location>
</feature>
<feature type="transmembrane region" description="Helical" evidence="8">
    <location>
        <begin position="146"/>
        <end position="167"/>
    </location>
</feature>
<dbReference type="Proteomes" id="UP001445335">
    <property type="component" value="Unassembled WGS sequence"/>
</dbReference>
<feature type="compositionally biased region" description="Low complexity" evidence="7">
    <location>
        <begin position="633"/>
        <end position="647"/>
    </location>
</feature>
<feature type="compositionally biased region" description="Polar residues" evidence="7">
    <location>
        <begin position="619"/>
        <end position="631"/>
    </location>
</feature>
<sequence>MRLQSRTGCYSYEGIAEAVGGRVWKVVSQVSLLLLLFGTIIGDFALLADVGARAVRKLTPTPPEALVGYGGRGMMVLLALCPVLPLCLLRRMRSLETAATAGVAIVLALAGIICVEALRAGLPAIASGELPLWRLQARRQGGGSDLPESFAVLGFAFYLQPCLLPLLAEMPPGAAGVRLMTAATRTVVLGVATVVYTIIGVFGAARYGAQTAGNILVNNWLGGVPEGVLDLAVGAYLSISIPPMLLAARYTLDVLASGEGAPFSRARHNAETLAIIVPTLAVALLFPSSAEKIFAVTGASAVCVVCYVIPVAMHLRLYLCDPGYQTLANAGTSPRALTEPLLPGSPPEALGASAIAAALRDSSVTSLELPGNAIRAGARSLAVMMASNTKLTSLDLSGNPCEVEDPESLAIIALAVHRNLLQAQDACMHGAPALATPPLRPLSTSPALRLSSLLHSRRSVHIREVPAETPSNTYRAVPVGTPGEGALRCGLWANGSAALGGRGIGGMPAGEAPADKENTPPLGPALDVVDVHYRLGAVEGALGAVEGELAELRGLGAKLECWRQQMDAASTQVATVLDLVEGDTGEFRRSLQQLAAEVEALRDHRVCAAPDPSHEGSDDSTQCADASTPDTQGPAAPAAGSNSASDALSEPRARAKGVRALAQRMAALEGALGGLAAAQQRAYGQVNQALAAVTRQLDGLQAVQQAQANAAFSQPARPSGDSFGQCSGAGWQPVAATAPVRGVADLLHAASPQSSVARSSGMTLEGHPLSPGSSLRTTYTDDSAPPSPEMLLPDDAHAAYWLDNEMYRCTPEAAVRPSQQAGTQTTPLNAPGGSTRLLA</sequence>
<feature type="compositionally biased region" description="Polar residues" evidence="7">
    <location>
        <begin position="771"/>
        <end position="781"/>
    </location>
</feature>
<accession>A0AAW1SIL4</accession>
<comment type="caution">
    <text evidence="10">The sequence shown here is derived from an EMBL/GenBank/DDBJ whole genome shotgun (WGS) entry which is preliminary data.</text>
</comment>
<dbReference type="PANTHER" id="PTHR22950:SF702">
    <property type="entry name" value="AMINO ACID TRANSPORTER PROTEIN"/>
    <property type="match status" value="1"/>
</dbReference>
<evidence type="ECO:0000256" key="1">
    <source>
        <dbReference type="ARBA" id="ARBA00004141"/>
    </source>
</evidence>
<dbReference type="Gene3D" id="3.80.10.10">
    <property type="entry name" value="Ribonuclease Inhibitor"/>
    <property type="match status" value="1"/>
</dbReference>
<dbReference type="EMBL" id="JALJOU010000003">
    <property type="protein sequence ID" value="KAK9845343.1"/>
    <property type="molecule type" value="Genomic_DNA"/>
</dbReference>
<organism evidence="10 11">
    <name type="scientific">Elliptochloris bilobata</name>
    <dbReference type="NCBI Taxonomy" id="381761"/>
    <lineage>
        <taxon>Eukaryota</taxon>
        <taxon>Viridiplantae</taxon>
        <taxon>Chlorophyta</taxon>
        <taxon>core chlorophytes</taxon>
        <taxon>Trebouxiophyceae</taxon>
        <taxon>Trebouxiophyceae incertae sedis</taxon>
        <taxon>Elliptochloris clade</taxon>
        <taxon>Elliptochloris</taxon>
    </lineage>
</organism>
<feature type="transmembrane region" description="Helical" evidence="8">
    <location>
        <begin position="30"/>
        <end position="48"/>
    </location>
</feature>
<protein>
    <recommendedName>
        <fullName evidence="9">Amino acid transporter transmembrane domain-containing protein</fullName>
    </recommendedName>
</protein>
<evidence type="ECO:0000256" key="6">
    <source>
        <dbReference type="ARBA" id="ARBA00023136"/>
    </source>
</evidence>
<keyword evidence="4" id="KW-0029">Amino-acid transport</keyword>
<evidence type="ECO:0000256" key="8">
    <source>
        <dbReference type="SAM" id="Phobius"/>
    </source>
</evidence>
<keyword evidence="5 8" id="KW-1133">Transmembrane helix</keyword>
<dbReference type="GO" id="GO:0015179">
    <property type="term" value="F:L-amino acid transmembrane transporter activity"/>
    <property type="evidence" value="ECO:0007669"/>
    <property type="project" value="TreeGrafter"/>
</dbReference>
<evidence type="ECO:0000256" key="7">
    <source>
        <dbReference type="SAM" id="MobiDB-lite"/>
    </source>
</evidence>
<keyword evidence="3 8" id="KW-0812">Transmembrane</keyword>
<feature type="domain" description="Amino acid transporter transmembrane" evidence="9">
    <location>
        <begin position="6"/>
        <end position="318"/>
    </location>
</feature>
<feature type="compositionally biased region" description="Basic and acidic residues" evidence="7">
    <location>
        <begin position="608"/>
        <end position="617"/>
    </location>
</feature>
<dbReference type="GO" id="GO:0016020">
    <property type="term" value="C:membrane"/>
    <property type="evidence" value="ECO:0007669"/>
    <property type="project" value="UniProtKB-SubCell"/>
</dbReference>
<evidence type="ECO:0000256" key="4">
    <source>
        <dbReference type="ARBA" id="ARBA00022970"/>
    </source>
</evidence>
<feature type="transmembrane region" description="Helical" evidence="8">
    <location>
        <begin position="269"/>
        <end position="287"/>
    </location>
</feature>
<keyword evidence="4" id="KW-0813">Transport</keyword>
<dbReference type="Pfam" id="PF01490">
    <property type="entry name" value="Aa_trans"/>
    <property type="match status" value="1"/>
</dbReference>
<name>A0AAW1SIL4_9CHLO</name>
<dbReference type="InterPro" id="IPR032675">
    <property type="entry name" value="LRR_dom_sf"/>
</dbReference>
<comment type="subcellular location">
    <subcellularLocation>
        <location evidence="2">Cytoplasm</location>
        <location evidence="2">Cytoskeleton</location>
        <location evidence="2">Cilium axoneme</location>
    </subcellularLocation>
    <subcellularLocation>
        <location evidence="1">Membrane</location>
        <topology evidence="1">Multi-pass membrane protein</topology>
    </subcellularLocation>
</comment>
<feature type="transmembrane region" description="Helical" evidence="8">
    <location>
        <begin position="68"/>
        <end position="89"/>
    </location>
</feature>
<dbReference type="InterPro" id="IPR013057">
    <property type="entry name" value="AA_transpt_TM"/>
</dbReference>
<evidence type="ECO:0000313" key="10">
    <source>
        <dbReference type="EMBL" id="KAK9845343.1"/>
    </source>
</evidence>
<dbReference type="GO" id="GO:0005930">
    <property type="term" value="C:axoneme"/>
    <property type="evidence" value="ECO:0007669"/>
    <property type="project" value="UniProtKB-SubCell"/>
</dbReference>
<evidence type="ECO:0000259" key="9">
    <source>
        <dbReference type="Pfam" id="PF01490"/>
    </source>
</evidence>
<evidence type="ECO:0000256" key="3">
    <source>
        <dbReference type="ARBA" id="ARBA00022692"/>
    </source>
</evidence>
<dbReference type="SUPFAM" id="SSF52047">
    <property type="entry name" value="RNI-like"/>
    <property type="match status" value="1"/>
</dbReference>
<feature type="region of interest" description="Disordered" evidence="7">
    <location>
        <begin position="814"/>
        <end position="839"/>
    </location>
</feature>
<dbReference type="PANTHER" id="PTHR22950">
    <property type="entry name" value="AMINO ACID TRANSPORTER"/>
    <property type="match status" value="1"/>
</dbReference>
<gene>
    <name evidence="10" type="ORF">WJX81_003878</name>
</gene>
<feature type="transmembrane region" description="Helical" evidence="8">
    <location>
        <begin position="293"/>
        <end position="315"/>
    </location>
</feature>